<protein>
    <submittedName>
        <fullName evidence="2">Uncharacterized protein</fullName>
    </submittedName>
</protein>
<name>A0A9Q1ENB3_SYNKA</name>
<evidence type="ECO:0000256" key="1">
    <source>
        <dbReference type="SAM" id="MobiDB-lite"/>
    </source>
</evidence>
<feature type="region of interest" description="Disordered" evidence="1">
    <location>
        <begin position="38"/>
        <end position="60"/>
    </location>
</feature>
<reference evidence="2" key="1">
    <citation type="journal article" date="2023" name="Science">
        <title>Genome structures resolve the early diversification of teleost fishes.</title>
        <authorList>
            <person name="Parey E."/>
            <person name="Louis A."/>
            <person name="Montfort J."/>
            <person name="Bouchez O."/>
            <person name="Roques C."/>
            <person name="Iampietro C."/>
            <person name="Lluch J."/>
            <person name="Castinel A."/>
            <person name="Donnadieu C."/>
            <person name="Desvignes T."/>
            <person name="Floi Bucao C."/>
            <person name="Jouanno E."/>
            <person name="Wen M."/>
            <person name="Mejri S."/>
            <person name="Dirks R."/>
            <person name="Jansen H."/>
            <person name="Henkel C."/>
            <person name="Chen W.J."/>
            <person name="Zahm M."/>
            <person name="Cabau C."/>
            <person name="Klopp C."/>
            <person name="Thompson A.W."/>
            <person name="Robinson-Rechavi M."/>
            <person name="Braasch I."/>
            <person name="Lecointre G."/>
            <person name="Bobe J."/>
            <person name="Postlethwait J.H."/>
            <person name="Berthelot C."/>
            <person name="Roest Crollius H."/>
            <person name="Guiguen Y."/>
        </authorList>
    </citation>
    <scope>NUCLEOTIDE SEQUENCE</scope>
    <source>
        <strain evidence="2">WJC10195</strain>
    </source>
</reference>
<dbReference type="Proteomes" id="UP001152622">
    <property type="component" value="Chromosome 14"/>
</dbReference>
<feature type="compositionally biased region" description="Basic and acidic residues" evidence="1">
    <location>
        <begin position="41"/>
        <end position="56"/>
    </location>
</feature>
<organism evidence="2 3">
    <name type="scientific">Synaphobranchus kaupii</name>
    <name type="common">Kaup's arrowtooth eel</name>
    <dbReference type="NCBI Taxonomy" id="118154"/>
    <lineage>
        <taxon>Eukaryota</taxon>
        <taxon>Metazoa</taxon>
        <taxon>Chordata</taxon>
        <taxon>Craniata</taxon>
        <taxon>Vertebrata</taxon>
        <taxon>Euteleostomi</taxon>
        <taxon>Actinopterygii</taxon>
        <taxon>Neopterygii</taxon>
        <taxon>Teleostei</taxon>
        <taxon>Anguilliformes</taxon>
        <taxon>Synaphobranchidae</taxon>
        <taxon>Synaphobranchus</taxon>
    </lineage>
</organism>
<proteinExistence type="predicted"/>
<accession>A0A9Q1ENB3</accession>
<comment type="caution">
    <text evidence="2">The sequence shown here is derived from an EMBL/GenBank/DDBJ whole genome shotgun (WGS) entry which is preliminary data.</text>
</comment>
<evidence type="ECO:0000313" key="3">
    <source>
        <dbReference type="Proteomes" id="UP001152622"/>
    </source>
</evidence>
<keyword evidence="3" id="KW-1185">Reference proteome</keyword>
<dbReference type="AlphaFoldDB" id="A0A9Q1ENB3"/>
<dbReference type="EMBL" id="JAINUF010000014">
    <property type="protein sequence ID" value="KAJ8341990.1"/>
    <property type="molecule type" value="Genomic_DNA"/>
</dbReference>
<gene>
    <name evidence="2" type="ORF">SKAU_G00319180</name>
</gene>
<dbReference type="OrthoDB" id="295078at2759"/>
<sequence length="112" mass="12763">MEEVSIAAAYNAHIINQTTEEDLLASLVADSRLRAALPNQKQREMKRKEQSHRESEPPLTIESYKICSELSSRLETEEVRAKAELGLLKVLSPVSLLSIFMPLLQYRIYCDD</sequence>
<evidence type="ECO:0000313" key="2">
    <source>
        <dbReference type="EMBL" id="KAJ8341990.1"/>
    </source>
</evidence>